<organism evidence="1 2">
    <name type="scientific">Morella rubra</name>
    <name type="common">Chinese bayberry</name>
    <dbReference type="NCBI Taxonomy" id="262757"/>
    <lineage>
        <taxon>Eukaryota</taxon>
        <taxon>Viridiplantae</taxon>
        <taxon>Streptophyta</taxon>
        <taxon>Embryophyta</taxon>
        <taxon>Tracheophyta</taxon>
        <taxon>Spermatophyta</taxon>
        <taxon>Magnoliopsida</taxon>
        <taxon>eudicotyledons</taxon>
        <taxon>Gunneridae</taxon>
        <taxon>Pentapetalae</taxon>
        <taxon>rosids</taxon>
        <taxon>fabids</taxon>
        <taxon>Fagales</taxon>
        <taxon>Myricaceae</taxon>
        <taxon>Morella</taxon>
    </lineage>
</organism>
<evidence type="ECO:0000313" key="1">
    <source>
        <dbReference type="EMBL" id="KAB1219686.1"/>
    </source>
</evidence>
<gene>
    <name evidence="1" type="ORF">CJ030_MR3G011054</name>
</gene>
<keyword evidence="2" id="KW-1185">Reference proteome</keyword>
<accession>A0A6A1W5T5</accession>
<proteinExistence type="predicted"/>
<comment type="caution">
    <text evidence="1">The sequence shown here is derived from an EMBL/GenBank/DDBJ whole genome shotgun (WGS) entry which is preliminary data.</text>
</comment>
<dbReference type="EMBL" id="RXIC02000021">
    <property type="protein sequence ID" value="KAB1219686.1"/>
    <property type="molecule type" value="Genomic_DNA"/>
</dbReference>
<dbReference type="AlphaFoldDB" id="A0A6A1W5T5"/>
<protein>
    <submittedName>
        <fullName evidence="1">Uncharacterized protein</fullName>
    </submittedName>
</protein>
<reference evidence="1 2" key="1">
    <citation type="journal article" date="2019" name="Plant Biotechnol. J.">
        <title>The red bayberry genome and genetic basis of sex determination.</title>
        <authorList>
            <person name="Jia H.M."/>
            <person name="Jia H.J."/>
            <person name="Cai Q.L."/>
            <person name="Wang Y."/>
            <person name="Zhao H.B."/>
            <person name="Yang W.F."/>
            <person name="Wang G.Y."/>
            <person name="Li Y.H."/>
            <person name="Zhan D.L."/>
            <person name="Shen Y.T."/>
            <person name="Niu Q.F."/>
            <person name="Chang L."/>
            <person name="Qiu J."/>
            <person name="Zhao L."/>
            <person name="Xie H.B."/>
            <person name="Fu W.Y."/>
            <person name="Jin J."/>
            <person name="Li X.W."/>
            <person name="Jiao Y."/>
            <person name="Zhou C.C."/>
            <person name="Tu T."/>
            <person name="Chai C.Y."/>
            <person name="Gao J.L."/>
            <person name="Fan L.J."/>
            <person name="van de Weg E."/>
            <person name="Wang J.Y."/>
            <person name="Gao Z.S."/>
        </authorList>
    </citation>
    <scope>NUCLEOTIDE SEQUENCE [LARGE SCALE GENOMIC DNA]</scope>
    <source>
        <tissue evidence="1">Leaves</tissue>
    </source>
</reference>
<dbReference type="PANTHER" id="PTHR33248">
    <property type="entry name" value="ZINC ION-BINDING PROTEIN"/>
    <property type="match status" value="1"/>
</dbReference>
<dbReference type="Proteomes" id="UP000516437">
    <property type="component" value="Chromosome 3"/>
</dbReference>
<name>A0A6A1W5T5_9ROSI</name>
<evidence type="ECO:0000313" key="2">
    <source>
        <dbReference type="Proteomes" id="UP000516437"/>
    </source>
</evidence>
<sequence>MASSISTASSQGNDDCDISTALVCKCNLRARSRRSMTAANPGYHFYSCILYGKPLNVALDAFLDHVACDFFKWIEPPVAAQNEEMLADLVGKLKRMDEQ</sequence>